<dbReference type="SMART" id="SM00507">
    <property type="entry name" value="HNHc"/>
    <property type="match status" value="1"/>
</dbReference>
<dbReference type="InterPro" id="IPR043128">
    <property type="entry name" value="Rev_trsase/Diguanyl_cyclase"/>
</dbReference>
<dbReference type="InterPro" id="IPR013597">
    <property type="entry name" value="Mat_intron_G2"/>
</dbReference>
<dbReference type="Proteomes" id="UP000534783">
    <property type="component" value="Unassembled WGS sequence"/>
</dbReference>
<dbReference type="Pfam" id="PF08388">
    <property type="entry name" value="GIIM"/>
    <property type="match status" value="1"/>
</dbReference>
<evidence type="ECO:0000259" key="2">
    <source>
        <dbReference type="PROSITE" id="PS50878"/>
    </source>
</evidence>
<comment type="caution">
    <text evidence="3">The sequence shown here is derived from an EMBL/GenBank/DDBJ whole genome shotgun (WGS) entry which is preliminary data.</text>
</comment>
<dbReference type="InterPro" id="IPR025960">
    <property type="entry name" value="RVT_N"/>
</dbReference>
<proteinExistence type="inferred from homology"/>
<comment type="similarity">
    <text evidence="1">Belongs to the bacterial reverse transcriptase family.</text>
</comment>
<dbReference type="PANTHER" id="PTHR34047:SF10">
    <property type="entry name" value="GROUP II INTRON-ASSOCIATED OPEN READING FRAME"/>
    <property type="match status" value="1"/>
</dbReference>
<dbReference type="GO" id="GO:0003676">
    <property type="term" value="F:nucleic acid binding"/>
    <property type="evidence" value="ECO:0007669"/>
    <property type="project" value="InterPro"/>
</dbReference>
<dbReference type="GO" id="GO:0004519">
    <property type="term" value="F:endonuclease activity"/>
    <property type="evidence" value="ECO:0007669"/>
    <property type="project" value="InterPro"/>
</dbReference>
<dbReference type="GO" id="GO:0008270">
    <property type="term" value="F:zinc ion binding"/>
    <property type="evidence" value="ECO:0007669"/>
    <property type="project" value="InterPro"/>
</dbReference>
<gene>
    <name evidence="3" type="primary">ltrA</name>
    <name evidence="3" type="ORF">MNODULE_22320</name>
</gene>
<dbReference type="Pfam" id="PF00078">
    <property type="entry name" value="RVT_1"/>
    <property type="match status" value="1"/>
</dbReference>
<dbReference type="InterPro" id="IPR000477">
    <property type="entry name" value="RT_dom"/>
</dbReference>
<dbReference type="PANTHER" id="PTHR34047">
    <property type="entry name" value="NUCLEAR INTRON MATURASE 1, MITOCHONDRIAL-RELATED"/>
    <property type="match status" value="1"/>
</dbReference>
<evidence type="ECO:0000313" key="4">
    <source>
        <dbReference type="Proteomes" id="UP000534783"/>
    </source>
</evidence>
<reference evidence="3 4" key="1">
    <citation type="journal article" date="2020" name="Nature">
        <title>Bacterial chemolithoautotrophy via manganese oxidation.</title>
        <authorList>
            <person name="Yu H."/>
            <person name="Leadbetter J.R."/>
        </authorList>
    </citation>
    <scope>NUCLEOTIDE SEQUENCE [LARGE SCALE GENOMIC DNA]</scope>
    <source>
        <strain evidence="3 4">Mn-1</strain>
    </source>
</reference>
<dbReference type="Gene3D" id="3.30.70.270">
    <property type="match status" value="1"/>
</dbReference>
<dbReference type="AlphaFoldDB" id="A0A7X6DUF0"/>
<dbReference type="PROSITE" id="PS50878">
    <property type="entry name" value="RT_POL"/>
    <property type="match status" value="1"/>
</dbReference>
<dbReference type="GO" id="GO:0003964">
    <property type="term" value="F:RNA-directed DNA polymerase activity"/>
    <property type="evidence" value="ECO:0007669"/>
    <property type="project" value="UniProtKB-KW"/>
</dbReference>
<feature type="domain" description="Reverse transcriptase" evidence="2">
    <location>
        <begin position="93"/>
        <end position="325"/>
    </location>
</feature>
<dbReference type="EMBL" id="VTOW01000007">
    <property type="protein sequence ID" value="NKE73500.1"/>
    <property type="molecule type" value="Genomic_DNA"/>
</dbReference>
<keyword evidence="3" id="KW-0808">Transferase</keyword>
<dbReference type="InterPro" id="IPR051083">
    <property type="entry name" value="GrpII_Intron_Splice-Mob/Def"/>
</dbReference>
<dbReference type="SUPFAM" id="SSF56672">
    <property type="entry name" value="DNA/RNA polymerases"/>
    <property type="match status" value="1"/>
</dbReference>
<protein>
    <submittedName>
        <fullName evidence="3">Group II intron reverse transcriptase/maturase</fullName>
        <ecNumber evidence="3">2.7.7.49</ecNumber>
    </submittedName>
</protein>
<accession>A0A7X6DUF0</accession>
<name>A0A7X6DUF0_9BACT</name>
<keyword evidence="3" id="KW-0695">RNA-directed DNA polymerase</keyword>
<dbReference type="Pfam" id="PF13655">
    <property type="entry name" value="RVT_N"/>
    <property type="match status" value="1"/>
</dbReference>
<dbReference type="EC" id="2.7.7.49" evidence="3"/>
<dbReference type="CDD" id="cd01651">
    <property type="entry name" value="RT_G2_intron"/>
    <property type="match status" value="1"/>
</dbReference>
<dbReference type="InterPro" id="IPR030931">
    <property type="entry name" value="Group_II_RT_mat"/>
</dbReference>
<dbReference type="InterPro" id="IPR003615">
    <property type="entry name" value="HNH_nuc"/>
</dbReference>
<dbReference type="RefSeq" id="WP_168063457.1">
    <property type="nucleotide sequence ID" value="NZ_VTOW01000007.1"/>
</dbReference>
<organism evidence="3 4">
    <name type="scientific">Candidatus Manganitrophus noduliformans</name>
    <dbReference type="NCBI Taxonomy" id="2606439"/>
    <lineage>
        <taxon>Bacteria</taxon>
        <taxon>Pseudomonadati</taxon>
        <taxon>Nitrospirota</taxon>
        <taxon>Nitrospiria</taxon>
        <taxon>Candidatus Troglogloeales</taxon>
        <taxon>Candidatus Manganitrophaceae</taxon>
        <taxon>Candidatus Manganitrophus</taxon>
    </lineage>
</organism>
<dbReference type="InterPro" id="IPR043502">
    <property type="entry name" value="DNA/RNA_pol_sf"/>
</dbReference>
<dbReference type="CDD" id="cd00085">
    <property type="entry name" value="HNHc"/>
    <property type="match status" value="1"/>
</dbReference>
<dbReference type="Gene3D" id="1.10.30.50">
    <property type="match status" value="1"/>
</dbReference>
<dbReference type="Pfam" id="PF01844">
    <property type="entry name" value="HNH"/>
    <property type="match status" value="1"/>
</dbReference>
<keyword evidence="4" id="KW-1185">Reference proteome</keyword>
<evidence type="ECO:0000256" key="1">
    <source>
        <dbReference type="ARBA" id="ARBA00034120"/>
    </source>
</evidence>
<evidence type="ECO:0000313" key="3">
    <source>
        <dbReference type="EMBL" id="NKE73500.1"/>
    </source>
</evidence>
<dbReference type="NCBIfam" id="TIGR04416">
    <property type="entry name" value="group_II_RT_mat"/>
    <property type="match status" value="1"/>
</dbReference>
<keyword evidence="3" id="KW-0548">Nucleotidyltransferase</keyword>
<sequence>MNVKTTCASSHKEVHWHQINWRQCHQQVKRLQARIVKATQEGRHGKVKSLQWLLSHSFSAKALAVKRVTENRGKNTPGIDQETWSTPDAKSQAVLSLKRRGYKPLPLRRVYIPKNNGKRRPLGIPTIKDRAMQALYLLTLEPVAETTGDMNSYGFRPERCTTDAVAQCFITLGKAVSPQWILEGDIKGCFDNISHEWLLTNAPLDKVILQSWLKAGFIDKQILYPTEAGTPQGGIISPTLANITLDGLEKVLMKKFPRWTRTKPKVNMIRYADDFIITGNSKELLENEIKPLVEEFLKTRGLEISREKTKVTHIEEGFDFLGWNVRKYNGKLLIKPSKKNVKTFLDKVRKITKGNKTATQVGLINVLNPVIRGWANYHKSQVAKETFSSVDHRIWQVLWQWAKRRHPSKGRRWIKEKYFKKVETRNWVFRSETGNALSDGTPEMVTLVKASDTPIKRHIKIQADANPFDPKWEQYFEHRKLLKMLDSFQENKRLQKLWMDQKGICPICLEMIREETRWHVHHILWKSQGGDDRKSNLVMVHPNCHRQIHNQRLKVAKPVSVP</sequence>
<dbReference type="InterPro" id="IPR002711">
    <property type="entry name" value="HNH"/>
</dbReference>